<dbReference type="AlphaFoldDB" id="A0A0G0Q967"/>
<evidence type="ECO:0000256" key="2">
    <source>
        <dbReference type="ARBA" id="ARBA00022603"/>
    </source>
</evidence>
<evidence type="ECO:0000256" key="1">
    <source>
        <dbReference type="ARBA" id="ARBA00006594"/>
    </source>
</evidence>
<protein>
    <submittedName>
        <fullName evidence="6">ParB family nuclease domain and DNA-modification methylase domain protein</fullName>
    </submittedName>
</protein>
<accession>A0A0G0Q967</accession>
<feature type="domain" description="DNA methylase N-4/N-6" evidence="5">
    <location>
        <begin position="39"/>
        <end position="236"/>
    </location>
</feature>
<dbReference type="PRINTS" id="PR00506">
    <property type="entry name" value="D21N6MTFRASE"/>
</dbReference>
<dbReference type="GO" id="GO:0003677">
    <property type="term" value="F:DNA binding"/>
    <property type="evidence" value="ECO:0007669"/>
    <property type="project" value="InterPro"/>
</dbReference>
<keyword evidence="2 6" id="KW-0489">Methyltransferase</keyword>
<dbReference type="PROSITE" id="PS00092">
    <property type="entry name" value="N6_MTASE"/>
    <property type="match status" value="1"/>
</dbReference>
<dbReference type="Gene3D" id="3.40.50.150">
    <property type="entry name" value="Vaccinia Virus protein VP39"/>
    <property type="match status" value="1"/>
</dbReference>
<dbReference type="InterPro" id="IPR002052">
    <property type="entry name" value="DNA_methylase_N6_adenine_CS"/>
</dbReference>
<organism evidence="6 7">
    <name type="scientific">Candidatus Falkowbacteria bacterium GW2011_GWF2_39_8</name>
    <dbReference type="NCBI Taxonomy" id="1618642"/>
    <lineage>
        <taxon>Bacteria</taxon>
        <taxon>Candidatus Falkowiibacteriota</taxon>
    </lineage>
</organism>
<evidence type="ECO:0000313" key="6">
    <source>
        <dbReference type="EMBL" id="KKR33876.1"/>
    </source>
</evidence>
<evidence type="ECO:0000256" key="3">
    <source>
        <dbReference type="ARBA" id="ARBA00022679"/>
    </source>
</evidence>
<sequence length="254" mass="28906">MNIEEVQDGDIFILGDHRLACGNCQDERLLSRLIAKVKISVVLTDPPYGVEYTESKNGFKQNLSCAIPIANDDITSDDQYKEFSATWLTVLKKYLAEKNSIYIFNSDKMIFALKKSLDETGFKLSQLLIWVKSQAVVGRLDYLPQHELIAYGWYGRHQFRKAKDKSVLFFPKPSKSKLHATMKPVALLRNLILNSTKLGEVVFDGFGGSGSTLISCEQLKRKCIIVETEKQHCLTIIKRWEKLTGEVAKKYEFA</sequence>
<comment type="caution">
    <text evidence="6">The sequence shown here is derived from an EMBL/GenBank/DDBJ whole genome shotgun (WGS) entry which is preliminary data.</text>
</comment>
<reference evidence="6 7" key="1">
    <citation type="journal article" date="2015" name="Nature">
        <title>rRNA introns, odd ribosomes, and small enigmatic genomes across a large radiation of phyla.</title>
        <authorList>
            <person name="Brown C.T."/>
            <person name="Hug L.A."/>
            <person name="Thomas B.C."/>
            <person name="Sharon I."/>
            <person name="Castelle C.J."/>
            <person name="Singh A."/>
            <person name="Wilkins M.J."/>
            <person name="Williams K.H."/>
            <person name="Banfield J.F."/>
        </authorList>
    </citation>
    <scope>NUCLEOTIDE SEQUENCE [LARGE SCALE GENOMIC DNA]</scope>
</reference>
<dbReference type="GO" id="GO:0032259">
    <property type="term" value="P:methylation"/>
    <property type="evidence" value="ECO:0007669"/>
    <property type="project" value="UniProtKB-KW"/>
</dbReference>
<dbReference type="InterPro" id="IPR002941">
    <property type="entry name" value="DNA_methylase_N4/N6"/>
</dbReference>
<dbReference type="Pfam" id="PF01555">
    <property type="entry name" value="N6_N4_Mtase"/>
    <property type="match status" value="1"/>
</dbReference>
<keyword evidence="4" id="KW-0949">S-adenosyl-L-methionine</keyword>
<gene>
    <name evidence="6" type="ORF">UT64_C0002G0015</name>
</gene>
<proteinExistence type="inferred from homology"/>
<dbReference type="EMBL" id="LBXO01000002">
    <property type="protein sequence ID" value="KKR33876.1"/>
    <property type="molecule type" value="Genomic_DNA"/>
</dbReference>
<evidence type="ECO:0000259" key="5">
    <source>
        <dbReference type="Pfam" id="PF01555"/>
    </source>
</evidence>
<keyword evidence="3" id="KW-0808">Transferase</keyword>
<comment type="similarity">
    <text evidence="1">Belongs to the N(4)/N(6)-methyltransferase family.</text>
</comment>
<dbReference type="Proteomes" id="UP000034137">
    <property type="component" value="Unassembled WGS sequence"/>
</dbReference>
<name>A0A0G0Q967_9BACT</name>
<dbReference type="SUPFAM" id="SSF53335">
    <property type="entry name" value="S-adenosyl-L-methionine-dependent methyltransferases"/>
    <property type="match status" value="1"/>
</dbReference>
<evidence type="ECO:0000313" key="7">
    <source>
        <dbReference type="Proteomes" id="UP000034137"/>
    </source>
</evidence>
<dbReference type="GO" id="GO:0008170">
    <property type="term" value="F:N-methyltransferase activity"/>
    <property type="evidence" value="ECO:0007669"/>
    <property type="project" value="InterPro"/>
</dbReference>
<dbReference type="InterPro" id="IPR002295">
    <property type="entry name" value="N4/N6-MTase_EcoPI_Mod-like"/>
</dbReference>
<dbReference type="InterPro" id="IPR029063">
    <property type="entry name" value="SAM-dependent_MTases_sf"/>
</dbReference>
<evidence type="ECO:0000256" key="4">
    <source>
        <dbReference type="ARBA" id="ARBA00022691"/>
    </source>
</evidence>